<evidence type="ECO:0000256" key="1">
    <source>
        <dbReference type="ARBA" id="ARBA00000085"/>
    </source>
</evidence>
<keyword evidence="7" id="KW-0902">Two-component regulatory system</keyword>
<dbReference type="PROSITE" id="PS50885">
    <property type="entry name" value="HAMP"/>
    <property type="match status" value="1"/>
</dbReference>
<feature type="coiled-coil region" evidence="8">
    <location>
        <begin position="337"/>
        <end position="371"/>
    </location>
</feature>
<sequence>MIRSMRSKVFLAIISITFLTASAITLIFYLKSTQMIEDNYGTNLYGRIEQVGNAFDDAMKEIYYITVQASNAEGLSRQAESYLRTEDAGQLEKMSGMLGGFKKRNSDIGSVCLVLPEQKVIVTSEDYPVYVKKVEDSVLKHIAEVSLEDHPVIIKDPVRKQNKVLSFIEPVIKDDGSVLGFVMCNVEERAVYYKYLDILNDGRSSDAVLLNKKNVIVSTKNAESMGKIYRNSNFPDIQQNGIYNKSNPAVIGISYKTAFTGCSFFITAEKSVVLSDLNQLKYFLLAFLFLFLGMSLIPAYFATRAMYEPLRNLTAAMDEISAGELDKRVQVRTRDEIGRLSNDFNNMLNQIEKLIEKLIKEEGLKKDAELEALQYQITPHFMYNTLNSIKFAALLKGEKELGGLIGDFVELLQASVNKKGTFVTVSDEIHILKNYIHLQKMRYDGHFHVDYEIGKDAGSCFVPRLILQPLVENSILHGLDMKMDSSRIEIRAVIEEDYLCISVKDNGRGMTQEQIYELLTKKTKKTSGLSGIGVVNVRERLELYYGNNAGLGYDSTSDGTTAYLYLPAYKDQNQYAV</sequence>
<evidence type="ECO:0000256" key="3">
    <source>
        <dbReference type="ARBA" id="ARBA00012438"/>
    </source>
</evidence>
<evidence type="ECO:0000256" key="4">
    <source>
        <dbReference type="ARBA" id="ARBA00022553"/>
    </source>
</evidence>
<dbReference type="PANTHER" id="PTHR34220">
    <property type="entry name" value="SENSOR HISTIDINE KINASE YPDA"/>
    <property type="match status" value="1"/>
</dbReference>
<dbReference type="Gene3D" id="3.30.565.10">
    <property type="entry name" value="Histidine kinase-like ATPase, C-terminal domain"/>
    <property type="match status" value="1"/>
</dbReference>
<dbReference type="GO" id="GO:0000155">
    <property type="term" value="F:phosphorelay sensor kinase activity"/>
    <property type="evidence" value="ECO:0007669"/>
    <property type="project" value="InterPro"/>
</dbReference>
<keyword evidence="4" id="KW-0597">Phosphoprotein</keyword>
<evidence type="ECO:0000256" key="5">
    <source>
        <dbReference type="ARBA" id="ARBA00022679"/>
    </source>
</evidence>
<dbReference type="SUPFAM" id="SSF55874">
    <property type="entry name" value="ATPase domain of HSP90 chaperone/DNA topoisomerase II/histidine kinase"/>
    <property type="match status" value="1"/>
</dbReference>
<gene>
    <name evidence="10" type="primary">yehU</name>
    <name evidence="10" type="ORF">ACLFYP115_02461</name>
</gene>
<name>A0A6N2VIY8_9FIRM</name>
<evidence type="ECO:0000256" key="8">
    <source>
        <dbReference type="SAM" id="Coils"/>
    </source>
</evidence>
<dbReference type="InterPro" id="IPR005467">
    <property type="entry name" value="His_kinase_dom"/>
</dbReference>
<keyword evidence="9" id="KW-0812">Transmembrane</keyword>
<dbReference type="InterPro" id="IPR036890">
    <property type="entry name" value="HATPase_C_sf"/>
</dbReference>
<keyword evidence="9" id="KW-1133">Transmembrane helix</keyword>
<dbReference type="InterPro" id="IPR003594">
    <property type="entry name" value="HATPase_dom"/>
</dbReference>
<protein>
    <recommendedName>
        <fullName evidence="3">histidine kinase</fullName>
        <ecNumber evidence="3">2.7.13.3</ecNumber>
    </recommendedName>
</protein>
<dbReference type="GO" id="GO:0016020">
    <property type="term" value="C:membrane"/>
    <property type="evidence" value="ECO:0007669"/>
    <property type="project" value="UniProtKB-SubCell"/>
</dbReference>
<dbReference type="InterPro" id="IPR003660">
    <property type="entry name" value="HAMP_dom"/>
</dbReference>
<dbReference type="PANTHER" id="PTHR34220:SF7">
    <property type="entry name" value="SENSOR HISTIDINE KINASE YPDA"/>
    <property type="match status" value="1"/>
</dbReference>
<comment type="catalytic activity">
    <reaction evidence="1">
        <text>ATP + protein L-histidine = ADP + protein N-phospho-L-histidine.</text>
        <dbReference type="EC" id="2.7.13.3"/>
    </reaction>
</comment>
<comment type="subcellular location">
    <subcellularLocation>
        <location evidence="2">Membrane</location>
    </subcellularLocation>
</comment>
<dbReference type="AlphaFoldDB" id="A0A6N2VIY8"/>
<dbReference type="Pfam" id="PF00672">
    <property type="entry name" value="HAMP"/>
    <property type="match status" value="1"/>
</dbReference>
<dbReference type="CDD" id="cd18773">
    <property type="entry name" value="PDC1_HK_sensor"/>
    <property type="match status" value="1"/>
</dbReference>
<dbReference type="SMART" id="SM00387">
    <property type="entry name" value="HATPase_c"/>
    <property type="match status" value="1"/>
</dbReference>
<keyword evidence="8" id="KW-0175">Coiled coil</keyword>
<dbReference type="Pfam" id="PF02518">
    <property type="entry name" value="HATPase_c"/>
    <property type="match status" value="1"/>
</dbReference>
<organism evidence="10">
    <name type="scientific">Anaerostipes caccae</name>
    <dbReference type="NCBI Taxonomy" id="105841"/>
    <lineage>
        <taxon>Bacteria</taxon>
        <taxon>Bacillati</taxon>
        <taxon>Bacillota</taxon>
        <taxon>Clostridia</taxon>
        <taxon>Lachnospirales</taxon>
        <taxon>Lachnospiraceae</taxon>
        <taxon>Anaerostipes</taxon>
    </lineage>
</organism>
<dbReference type="EMBL" id="CACRSQ010000007">
    <property type="protein sequence ID" value="VYT28501.1"/>
    <property type="molecule type" value="Genomic_DNA"/>
</dbReference>
<proteinExistence type="predicted"/>
<dbReference type="PROSITE" id="PS50109">
    <property type="entry name" value="HIS_KIN"/>
    <property type="match status" value="1"/>
</dbReference>
<evidence type="ECO:0000256" key="9">
    <source>
        <dbReference type="SAM" id="Phobius"/>
    </source>
</evidence>
<dbReference type="Gene3D" id="6.10.340.10">
    <property type="match status" value="1"/>
</dbReference>
<evidence type="ECO:0000256" key="7">
    <source>
        <dbReference type="ARBA" id="ARBA00023012"/>
    </source>
</evidence>
<keyword evidence="9" id="KW-0472">Membrane</keyword>
<dbReference type="RefSeq" id="WP_039946762.1">
    <property type="nucleotide sequence ID" value="NZ_BAABZP010000001.1"/>
</dbReference>
<evidence type="ECO:0000256" key="6">
    <source>
        <dbReference type="ARBA" id="ARBA00022777"/>
    </source>
</evidence>
<dbReference type="InterPro" id="IPR050640">
    <property type="entry name" value="Bact_2-comp_sensor_kinase"/>
</dbReference>
<dbReference type="InterPro" id="IPR010559">
    <property type="entry name" value="Sig_transdc_His_kin_internal"/>
</dbReference>
<evidence type="ECO:0000256" key="2">
    <source>
        <dbReference type="ARBA" id="ARBA00004370"/>
    </source>
</evidence>
<reference evidence="10" key="1">
    <citation type="submission" date="2019-11" db="EMBL/GenBank/DDBJ databases">
        <authorList>
            <person name="Feng L."/>
        </authorList>
    </citation>
    <scope>NUCLEOTIDE SEQUENCE</scope>
    <source>
        <strain evidence="10">AcaccaeLFYP115</strain>
    </source>
</reference>
<dbReference type="CDD" id="cd06225">
    <property type="entry name" value="HAMP"/>
    <property type="match status" value="1"/>
</dbReference>
<dbReference type="SMART" id="SM00304">
    <property type="entry name" value="HAMP"/>
    <property type="match status" value="1"/>
</dbReference>
<dbReference type="Pfam" id="PF06580">
    <property type="entry name" value="His_kinase"/>
    <property type="match status" value="1"/>
</dbReference>
<evidence type="ECO:0000313" key="10">
    <source>
        <dbReference type="EMBL" id="VYT28501.1"/>
    </source>
</evidence>
<keyword evidence="5 10" id="KW-0808">Transferase</keyword>
<feature type="transmembrane region" description="Helical" evidence="9">
    <location>
        <begin position="282"/>
        <end position="302"/>
    </location>
</feature>
<accession>A0A6N2VIY8</accession>
<dbReference type="SUPFAM" id="SSF158472">
    <property type="entry name" value="HAMP domain-like"/>
    <property type="match status" value="1"/>
</dbReference>
<keyword evidence="6 10" id="KW-0418">Kinase</keyword>
<dbReference type="EC" id="2.7.13.3" evidence="3"/>